<dbReference type="InterPro" id="IPR035919">
    <property type="entry name" value="EAL_sf"/>
</dbReference>
<evidence type="ECO:0000256" key="4">
    <source>
        <dbReference type="ARBA" id="ARBA00022636"/>
    </source>
</evidence>
<keyword evidence="7 10" id="KW-1133">Transmembrane helix</keyword>
<evidence type="ECO:0000313" key="13">
    <source>
        <dbReference type="Proteomes" id="UP000290849"/>
    </source>
</evidence>
<evidence type="ECO:0000313" key="12">
    <source>
        <dbReference type="EMBL" id="RXN85162.1"/>
    </source>
</evidence>
<keyword evidence="5 10" id="KW-0812">Transmembrane</keyword>
<feature type="transmembrane region" description="Helical" evidence="10">
    <location>
        <begin position="12"/>
        <end position="32"/>
    </location>
</feature>
<evidence type="ECO:0000256" key="3">
    <source>
        <dbReference type="ARBA" id="ARBA00022475"/>
    </source>
</evidence>
<accession>A0A4Q1HEZ8</accession>
<dbReference type="InterPro" id="IPR024744">
    <property type="entry name" value="CSS-motif_dom"/>
</dbReference>
<evidence type="ECO:0000256" key="5">
    <source>
        <dbReference type="ARBA" id="ARBA00022692"/>
    </source>
</evidence>
<keyword evidence="6" id="KW-0378">Hydrolase</keyword>
<comment type="catalytic activity">
    <reaction evidence="9">
        <text>3',3'-c-di-GMP + H2O = 5'-phosphoguanylyl(3'-&gt;5')guanosine + H(+)</text>
        <dbReference type="Rhea" id="RHEA:24902"/>
        <dbReference type="ChEBI" id="CHEBI:15377"/>
        <dbReference type="ChEBI" id="CHEBI:15378"/>
        <dbReference type="ChEBI" id="CHEBI:58754"/>
        <dbReference type="ChEBI" id="CHEBI:58805"/>
        <dbReference type="EC" id="3.1.4.52"/>
    </reaction>
</comment>
<dbReference type="Pfam" id="PF00563">
    <property type="entry name" value="EAL"/>
    <property type="match status" value="1"/>
</dbReference>
<dbReference type="SUPFAM" id="SSF141868">
    <property type="entry name" value="EAL domain-like"/>
    <property type="match status" value="1"/>
</dbReference>
<dbReference type="SMART" id="SM00052">
    <property type="entry name" value="EAL"/>
    <property type="match status" value="1"/>
</dbReference>
<sequence>MPDRQTFKRRLWGTTLTILGTLAPILLILPLITTEARRQAANEAGITAAVVRKQIENILMHAEDATHSLATTSLGRPCEEVRNRLMRMGTLRPYFRSLGLVQDNQIYCWSVYTDITTPLYAISPEGEIGPGLTITPVAGTLLVPDRPAVQVSYGRAAGSGAVAFVDAQYLYDLKSAAARDGLYDIEILLGKRRLPLLDAGERERPAHEVGDETQVSSSRAYPVDVRVTVLNHQIDSFRRDIWHNYLAFLVLACLVCGYLTRRYFDRRMTLATDMRKGMRNGEFHLVYQPLVELGTGAFSGVEALLRWNHPSAGPIRPDLFIPVAEENGLIVELTRHVFALAAADLRTLGLPPHAHLGLNVCAQHMARTDFVDDVEALLRRIEGLGPITLVLEVTERAALPDSEVVRANMRRLRERGVQWAIDDFGTGHSSLAYIEQLEADFLKIDRAFVNSVGTDAVSAVVLETIITLARKLDLRMVAEGVETARQSAFLRAHGVQFGQGYYYGRPMRARDLGAWRQAFVLDPPGKDGAPLVA</sequence>
<evidence type="ECO:0000256" key="7">
    <source>
        <dbReference type="ARBA" id="ARBA00022989"/>
    </source>
</evidence>
<keyword evidence="8 10" id="KW-0472">Membrane</keyword>
<evidence type="ECO:0000256" key="9">
    <source>
        <dbReference type="ARBA" id="ARBA00034290"/>
    </source>
</evidence>
<feature type="domain" description="EAL" evidence="11">
    <location>
        <begin position="267"/>
        <end position="520"/>
    </location>
</feature>
<dbReference type="Pfam" id="PF12792">
    <property type="entry name" value="CSS-motif"/>
    <property type="match status" value="1"/>
</dbReference>
<dbReference type="CDD" id="cd01948">
    <property type="entry name" value="EAL"/>
    <property type="match status" value="1"/>
</dbReference>
<keyword evidence="4" id="KW-0973">c-di-GMP</keyword>
<keyword evidence="3" id="KW-1003">Cell membrane</keyword>
<dbReference type="PANTHER" id="PTHR33121">
    <property type="entry name" value="CYCLIC DI-GMP PHOSPHODIESTERASE PDEF"/>
    <property type="match status" value="1"/>
</dbReference>
<comment type="subcellular location">
    <subcellularLocation>
        <location evidence="1">Cell membrane</location>
        <topology evidence="1">Multi-pass membrane protein</topology>
    </subcellularLocation>
</comment>
<dbReference type="Gene3D" id="3.20.20.450">
    <property type="entry name" value="EAL domain"/>
    <property type="match status" value="1"/>
</dbReference>
<dbReference type="InterPro" id="IPR050706">
    <property type="entry name" value="Cyclic-di-GMP_PDE-like"/>
</dbReference>
<evidence type="ECO:0000256" key="2">
    <source>
        <dbReference type="ARBA" id="ARBA00012282"/>
    </source>
</evidence>
<dbReference type="PANTHER" id="PTHR33121:SF79">
    <property type="entry name" value="CYCLIC DI-GMP PHOSPHODIESTERASE PDED-RELATED"/>
    <property type="match status" value="1"/>
</dbReference>
<evidence type="ECO:0000256" key="8">
    <source>
        <dbReference type="ARBA" id="ARBA00023136"/>
    </source>
</evidence>
<evidence type="ECO:0000259" key="11">
    <source>
        <dbReference type="PROSITE" id="PS50883"/>
    </source>
</evidence>
<keyword evidence="13" id="KW-1185">Reference proteome</keyword>
<evidence type="ECO:0000256" key="10">
    <source>
        <dbReference type="SAM" id="Phobius"/>
    </source>
</evidence>
<dbReference type="RefSeq" id="WP_129152578.1">
    <property type="nucleotide sequence ID" value="NZ_JBHSDO010000005.1"/>
</dbReference>
<name>A0A4Q1HEZ8_9BURK</name>
<dbReference type="InterPro" id="IPR001633">
    <property type="entry name" value="EAL_dom"/>
</dbReference>
<dbReference type="AlphaFoldDB" id="A0A4Q1HEZ8"/>
<dbReference type="OrthoDB" id="9813903at2"/>
<protein>
    <recommendedName>
        <fullName evidence="2">cyclic-guanylate-specific phosphodiesterase</fullName>
        <ecNumber evidence="2">3.1.4.52</ecNumber>
    </recommendedName>
</protein>
<dbReference type="Proteomes" id="UP000290849">
    <property type="component" value="Unassembled WGS sequence"/>
</dbReference>
<comment type="caution">
    <text evidence="12">The sequence shown here is derived from an EMBL/GenBank/DDBJ whole genome shotgun (WGS) entry which is preliminary data.</text>
</comment>
<evidence type="ECO:0000256" key="6">
    <source>
        <dbReference type="ARBA" id="ARBA00022801"/>
    </source>
</evidence>
<reference evidence="12 13" key="1">
    <citation type="journal article" date="2017" name="Int. J. Syst. Evol. Microbiol.">
        <title>Achromobacter aloeverae sp. nov., isolated from the root of Aloe vera (L.) Burm.f.</title>
        <authorList>
            <person name="Kuncharoen N."/>
            <person name="Muramatsu Y."/>
            <person name="Shibata C."/>
            <person name="Kamakura Y."/>
            <person name="Nakagawa Y."/>
            <person name="Tanasupawat S."/>
        </authorList>
    </citation>
    <scope>NUCLEOTIDE SEQUENCE [LARGE SCALE GENOMIC DNA]</scope>
    <source>
        <strain evidence="12 13">AVA-1</strain>
    </source>
</reference>
<dbReference type="EC" id="3.1.4.52" evidence="2"/>
<dbReference type="GO" id="GO:0005886">
    <property type="term" value="C:plasma membrane"/>
    <property type="evidence" value="ECO:0007669"/>
    <property type="project" value="UniProtKB-SubCell"/>
</dbReference>
<feature type="transmembrane region" description="Helical" evidence="10">
    <location>
        <begin position="242"/>
        <end position="260"/>
    </location>
</feature>
<evidence type="ECO:0000256" key="1">
    <source>
        <dbReference type="ARBA" id="ARBA00004651"/>
    </source>
</evidence>
<dbReference type="GO" id="GO:0071111">
    <property type="term" value="F:cyclic-guanylate-specific phosphodiesterase activity"/>
    <property type="evidence" value="ECO:0007669"/>
    <property type="project" value="UniProtKB-EC"/>
</dbReference>
<dbReference type="EMBL" id="PYAL01000007">
    <property type="protein sequence ID" value="RXN85162.1"/>
    <property type="molecule type" value="Genomic_DNA"/>
</dbReference>
<proteinExistence type="predicted"/>
<gene>
    <name evidence="12" type="ORF">C7R54_21925</name>
</gene>
<dbReference type="PROSITE" id="PS50883">
    <property type="entry name" value="EAL"/>
    <property type="match status" value="1"/>
</dbReference>
<organism evidence="12 13">
    <name type="scientific">Achromobacter aloeverae</name>
    <dbReference type="NCBI Taxonomy" id="1750518"/>
    <lineage>
        <taxon>Bacteria</taxon>
        <taxon>Pseudomonadati</taxon>
        <taxon>Pseudomonadota</taxon>
        <taxon>Betaproteobacteria</taxon>
        <taxon>Burkholderiales</taxon>
        <taxon>Alcaligenaceae</taxon>
        <taxon>Achromobacter</taxon>
    </lineage>
</organism>